<organism evidence="1 2">
    <name type="scientific">Sphaerochaeta associata</name>
    <dbReference type="NCBI Taxonomy" id="1129264"/>
    <lineage>
        <taxon>Bacteria</taxon>
        <taxon>Pseudomonadati</taxon>
        <taxon>Spirochaetota</taxon>
        <taxon>Spirochaetia</taxon>
        <taxon>Spirochaetales</taxon>
        <taxon>Sphaerochaetaceae</taxon>
        <taxon>Sphaerochaeta</taxon>
    </lineage>
</organism>
<proteinExistence type="predicted"/>
<reference evidence="2" key="1">
    <citation type="journal article" date="2024" name="J Bioinform Genom">
        <title>Complete genome sequence of the type strain bacterium Sphaerochaeta associata GLS2t (VKM B-2742)t.</title>
        <authorList>
            <person name="Troshina O.Y."/>
            <person name="Tepeeva A.N."/>
            <person name="Arzamasceva V.O."/>
            <person name="Whitman W.B."/>
            <person name="Varghese N."/>
            <person name="Shapiro N."/>
            <person name="Woyke T."/>
            <person name="Kripides N.C."/>
            <person name="Vasilenko O.V."/>
        </authorList>
    </citation>
    <scope>NUCLEOTIDE SEQUENCE [LARGE SCALE GENOMIC DNA]</scope>
    <source>
        <strain evidence="2">GLS2T</strain>
    </source>
</reference>
<gene>
    <name evidence="1" type="ORF">MUG09_08460</name>
</gene>
<sequence>MIPIIDEDAPEVYGFSGRFTTPLLLGRKRIPVGEYTGYEMRFTYLEMDLECSFSVPSWSTDADTTKLTKLTSRSDLSGLEYDTSTIRLYFNDDGAWMKRDIIVNTAINAEDPPQWQWMRAELESNGYTSFFLHTRPVSVGSGPIQVINLFDDPDFWGSSDILTIRSGETVGGGMRAYITPFSISRTTKVVLTIDISNSFNFWEDTTLAFHNSSDSVVKLDFGPSCREVPTDPEPIVTYQLGDKGFHPFMPSFSLVKIP</sequence>
<accession>A0ABY4D6U5</accession>
<dbReference type="EMBL" id="CP094929">
    <property type="protein sequence ID" value="UOM49585.1"/>
    <property type="molecule type" value="Genomic_DNA"/>
</dbReference>
<evidence type="ECO:0000313" key="2">
    <source>
        <dbReference type="Proteomes" id="UP000829708"/>
    </source>
</evidence>
<name>A0ABY4D6U5_9SPIR</name>
<keyword evidence="2" id="KW-1185">Reference proteome</keyword>
<evidence type="ECO:0000313" key="1">
    <source>
        <dbReference type="EMBL" id="UOM49585.1"/>
    </source>
</evidence>
<protein>
    <recommendedName>
        <fullName evidence="3">Minor tail protein</fullName>
    </recommendedName>
</protein>
<dbReference type="Proteomes" id="UP000829708">
    <property type="component" value="Chromosome"/>
</dbReference>
<dbReference type="RefSeq" id="WP_244770979.1">
    <property type="nucleotide sequence ID" value="NZ_CP094929.1"/>
</dbReference>
<evidence type="ECO:0008006" key="3">
    <source>
        <dbReference type="Google" id="ProtNLM"/>
    </source>
</evidence>